<sequence>MMNGAVLVLTDHTDHTTDLIVHALQQRDAHVVRLDLGDERLWLDAHLDPDTGRWRGQIGDEHRAAHLDQVTGVLWRWPGPPAGHPAITDPAARAWAARENTLALHGVLATLPARWINHPDAAAACRKPGQLVTARACGLTVPDTVLTTRGAAVTAWADGRTVLYKAQHAAGADPDTMVTAGPADPAALPRHLGAVSCFQPIITGPSIRLTTVGEQMFAVRITGYPPELIDWRPIQDRLAFTPIPVPAPIAAGVRAFLDRYGLEYGALDFIETSRGWTLLEINPTGMYGFVEIQSGLRITDAIADRLLTPPPPANPRVPRAGRQPGPTVAP</sequence>
<dbReference type="Gene3D" id="3.30.470.20">
    <property type="entry name" value="ATP-grasp fold, B domain"/>
    <property type="match status" value="1"/>
</dbReference>
<keyword evidence="4" id="KW-1185">Reference proteome</keyword>
<dbReference type="SUPFAM" id="SSF56059">
    <property type="entry name" value="Glutathione synthetase ATP-binding domain-like"/>
    <property type="match status" value="1"/>
</dbReference>
<dbReference type="GO" id="GO:0016874">
    <property type="term" value="F:ligase activity"/>
    <property type="evidence" value="ECO:0007669"/>
    <property type="project" value="UniProtKB-KW"/>
</dbReference>
<proteinExistence type="predicted"/>
<gene>
    <name evidence="3" type="ORF">ACFQKB_26800</name>
</gene>
<accession>A0ABW2CR68</accession>
<evidence type="ECO:0000259" key="2">
    <source>
        <dbReference type="Pfam" id="PF21068"/>
    </source>
</evidence>
<feature type="domain" description="MvdD-like pre-ATP grasp" evidence="2">
    <location>
        <begin position="6"/>
        <end position="119"/>
    </location>
</feature>
<dbReference type="Proteomes" id="UP001596380">
    <property type="component" value="Unassembled WGS sequence"/>
</dbReference>
<evidence type="ECO:0000256" key="1">
    <source>
        <dbReference type="SAM" id="MobiDB-lite"/>
    </source>
</evidence>
<name>A0ABW2CR68_9ACTN</name>
<dbReference type="InterPro" id="IPR048936">
    <property type="entry name" value="MvdD-like_ATPgrasp"/>
</dbReference>
<dbReference type="RefSeq" id="WP_378050216.1">
    <property type="nucleotide sequence ID" value="NZ_JBHSXE010000002.1"/>
</dbReference>
<reference evidence="4" key="1">
    <citation type="journal article" date="2019" name="Int. J. Syst. Evol. Microbiol.">
        <title>The Global Catalogue of Microorganisms (GCM) 10K type strain sequencing project: providing services to taxonomists for standard genome sequencing and annotation.</title>
        <authorList>
            <consortium name="The Broad Institute Genomics Platform"/>
            <consortium name="The Broad Institute Genome Sequencing Center for Infectious Disease"/>
            <person name="Wu L."/>
            <person name="Ma J."/>
        </authorList>
    </citation>
    <scope>NUCLEOTIDE SEQUENCE [LARGE SCALE GENOMIC DNA]</scope>
    <source>
        <strain evidence="4">JCM 3369</strain>
    </source>
</reference>
<dbReference type="Pfam" id="PF21068">
    <property type="entry name" value="ATPgraspMvdD"/>
    <property type="match status" value="1"/>
</dbReference>
<organism evidence="3 4">
    <name type="scientific">Actinomadura yumaensis</name>
    <dbReference type="NCBI Taxonomy" id="111807"/>
    <lineage>
        <taxon>Bacteria</taxon>
        <taxon>Bacillati</taxon>
        <taxon>Actinomycetota</taxon>
        <taxon>Actinomycetes</taxon>
        <taxon>Streptosporangiales</taxon>
        <taxon>Thermomonosporaceae</taxon>
        <taxon>Actinomadura</taxon>
    </lineage>
</organism>
<comment type="caution">
    <text evidence="3">The sequence shown here is derived from an EMBL/GenBank/DDBJ whole genome shotgun (WGS) entry which is preliminary data.</text>
</comment>
<evidence type="ECO:0000313" key="4">
    <source>
        <dbReference type="Proteomes" id="UP001596380"/>
    </source>
</evidence>
<feature type="region of interest" description="Disordered" evidence="1">
    <location>
        <begin position="307"/>
        <end position="330"/>
    </location>
</feature>
<dbReference type="EMBL" id="JBHSXS010000019">
    <property type="protein sequence ID" value="MFC6883395.1"/>
    <property type="molecule type" value="Genomic_DNA"/>
</dbReference>
<protein>
    <submittedName>
        <fullName evidence="3">RimK family alpha-L-glutamate ligase</fullName>
    </submittedName>
</protein>
<evidence type="ECO:0000313" key="3">
    <source>
        <dbReference type="EMBL" id="MFC6883395.1"/>
    </source>
</evidence>
<keyword evidence="3" id="KW-0436">Ligase</keyword>